<dbReference type="EMBL" id="BAABJP010000045">
    <property type="protein sequence ID" value="GAA5170993.1"/>
    <property type="molecule type" value="Genomic_DNA"/>
</dbReference>
<dbReference type="Proteomes" id="UP001428817">
    <property type="component" value="Unassembled WGS sequence"/>
</dbReference>
<keyword evidence="1" id="KW-0808">Transferase</keyword>
<protein>
    <submittedName>
        <fullName evidence="1">Methyltransferase domain-containing protein</fullName>
    </submittedName>
</protein>
<dbReference type="Gene3D" id="3.40.50.150">
    <property type="entry name" value="Vaccinia Virus protein VP39"/>
    <property type="match status" value="1"/>
</dbReference>
<comment type="caution">
    <text evidence="1">The sequence shown here is derived from an EMBL/GenBank/DDBJ whole genome shotgun (WGS) entry which is preliminary data.</text>
</comment>
<evidence type="ECO:0000313" key="1">
    <source>
        <dbReference type="EMBL" id="GAA5170993.1"/>
    </source>
</evidence>
<dbReference type="RefSeq" id="WP_185063775.1">
    <property type="nucleotide sequence ID" value="NZ_BAABJP010000045.1"/>
</dbReference>
<gene>
    <name evidence="1" type="ORF">GCM10023321_68920</name>
</gene>
<keyword evidence="2" id="KW-1185">Reference proteome</keyword>
<dbReference type="InterPro" id="IPR029063">
    <property type="entry name" value="SAM-dependent_MTases_sf"/>
</dbReference>
<sequence>MTSEAPRLGEGLSLRRMPAHWMLGRLGKRVMRPGGLGSSQWLIDRLGIGPDDDVVEMWPGLGRTTALALTRKPRSYVGIERGEAEAARARRAFGGPDQRCIVAPVHRSGLPDRCASALYGEALLTLEPAGRKVEIVAEAARLLRPDGRYGVHELLLTPDDLPEETKTEIQAVLTRVLRIGARPLTRTEWHELLAGSGFAVREERTTPLLLLEPRTVLADEGAGGTAAILGRALAHPQVLPRLAAFYRVFHRYRHHLGAITLVASRT</sequence>
<reference evidence="2" key="1">
    <citation type="journal article" date="2019" name="Int. J. Syst. Evol. Microbiol.">
        <title>The Global Catalogue of Microorganisms (GCM) 10K type strain sequencing project: providing services to taxonomists for standard genome sequencing and annotation.</title>
        <authorList>
            <consortium name="The Broad Institute Genomics Platform"/>
            <consortium name="The Broad Institute Genome Sequencing Center for Infectious Disease"/>
            <person name="Wu L."/>
            <person name="Ma J."/>
        </authorList>
    </citation>
    <scope>NUCLEOTIDE SEQUENCE [LARGE SCALE GENOMIC DNA]</scope>
    <source>
        <strain evidence="2">JCM 18303</strain>
    </source>
</reference>
<dbReference type="SUPFAM" id="SSF53335">
    <property type="entry name" value="S-adenosyl-L-methionine-dependent methyltransferases"/>
    <property type="match status" value="1"/>
</dbReference>
<dbReference type="GO" id="GO:0032259">
    <property type="term" value="P:methylation"/>
    <property type="evidence" value="ECO:0007669"/>
    <property type="project" value="UniProtKB-KW"/>
</dbReference>
<keyword evidence="1" id="KW-0489">Methyltransferase</keyword>
<name>A0ABP9R3A8_9PSEU</name>
<dbReference type="GO" id="GO:0008168">
    <property type="term" value="F:methyltransferase activity"/>
    <property type="evidence" value="ECO:0007669"/>
    <property type="project" value="UniProtKB-KW"/>
</dbReference>
<accession>A0ABP9R3A8</accession>
<organism evidence="1 2">
    <name type="scientific">Pseudonocardia eucalypti</name>
    <dbReference type="NCBI Taxonomy" id="648755"/>
    <lineage>
        <taxon>Bacteria</taxon>
        <taxon>Bacillati</taxon>
        <taxon>Actinomycetota</taxon>
        <taxon>Actinomycetes</taxon>
        <taxon>Pseudonocardiales</taxon>
        <taxon>Pseudonocardiaceae</taxon>
        <taxon>Pseudonocardia</taxon>
    </lineage>
</organism>
<evidence type="ECO:0000313" key="2">
    <source>
        <dbReference type="Proteomes" id="UP001428817"/>
    </source>
</evidence>
<proteinExistence type="predicted"/>